<evidence type="ECO:0000256" key="2">
    <source>
        <dbReference type="ARBA" id="ARBA00022630"/>
    </source>
</evidence>
<feature type="domain" description="RsdA/BaiN/AoA(So)-like insert" evidence="5">
    <location>
        <begin position="181"/>
        <end position="328"/>
    </location>
</feature>
<dbReference type="EMBL" id="CAJHOE010000001">
    <property type="protein sequence ID" value="CAD7286323.1"/>
    <property type="molecule type" value="Genomic_DNA"/>
</dbReference>
<reference evidence="6 7" key="1">
    <citation type="submission" date="2020-11" db="EMBL/GenBank/DDBJ databases">
        <authorList>
            <person name="Peeters C."/>
        </authorList>
    </citation>
    <scope>NUCLEOTIDE SEQUENCE [LARGE SCALE GENOMIC DNA]</scope>
    <source>
        <strain evidence="6 7">LMG 8286</strain>
    </source>
</reference>
<dbReference type="Pfam" id="PF03486">
    <property type="entry name" value="HI0933_like"/>
    <property type="match status" value="1"/>
</dbReference>
<keyword evidence="2" id="KW-0285">Flavoprotein</keyword>
<evidence type="ECO:0008006" key="8">
    <source>
        <dbReference type="Google" id="ProtNLM"/>
    </source>
</evidence>
<name>A0ABN7K1A2_9BACT</name>
<dbReference type="InterPro" id="IPR036188">
    <property type="entry name" value="FAD/NAD-bd_sf"/>
</dbReference>
<evidence type="ECO:0000313" key="6">
    <source>
        <dbReference type="EMBL" id="CAD7286323.1"/>
    </source>
</evidence>
<evidence type="ECO:0000313" key="7">
    <source>
        <dbReference type="Proteomes" id="UP000789359"/>
    </source>
</evidence>
<dbReference type="Pfam" id="PF22780">
    <property type="entry name" value="HI0933_like_1st"/>
    <property type="match status" value="1"/>
</dbReference>
<proteinExistence type="predicted"/>
<dbReference type="NCBIfam" id="TIGR00275">
    <property type="entry name" value="aminoacetone oxidase family FAD-binding enzyme"/>
    <property type="match status" value="1"/>
</dbReference>
<dbReference type="InterPro" id="IPR057661">
    <property type="entry name" value="RsdA/BaiN/AoA(So)_Rossmann"/>
</dbReference>
<dbReference type="Gene3D" id="1.10.8.260">
    <property type="entry name" value="HI0933 insert domain-like"/>
    <property type="match status" value="1"/>
</dbReference>
<dbReference type="RefSeq" id="WP_230055963.1">
    <property type="nucleotide sequence ID" value="NZ_CAJHOE010000001.1"/>
</dbReference>
<gene>
    <name evidence="6" type="ORF">LMG8286_00154</name>
</gene>
<feature type="domain" description="RsdA/BaiN/AoA(So)-like Rossmann fold-like" evidence="4">
    <location>
        <begin position="4"/>
        <end position="379"/>
    </location>
</feature>
<dbReference type="PANTHER" id="PTHR42887">
    <property type="entry name" value="OS12G0638800 PROTEIN"/>
    <property type="match status" value="1"/>
</dbReference>
<evidence type="ECO:0000256" key="1">
    <source>
        <dbReference type="ARBA" id="ARBA00001974"/>
    </source>
</evidence>
<accession>A0ABN7K1A2</accession>
<comment type="cofactor">
    <cofactor evidence="1">
        <name>FAD</name>
        <dbReference type="ChEBI" id="CHEBI:57692"/>
    </cofactor>
</comment>
<dbReference type="Proteomes" id="UP000789359">
    <property type="component" value="Unassembled WGS sequence"/>
</dbReference>
<evidence type="ECO:0000259" key="4">
    <source>
        <dbReference type="Pfam" id="PF03486"/>
    </source>
</evidence>
<evidence type="ECO:0000256" key="3">
    <source>
        <dbReference type="ARBA" id="ARBA00022827"/>
    </source>
</evidence>
<dbReference type="InterPro" id="IPR004792">
    <property type="entry name" value="BaiN-like"/>
</dbReference>
<organism evidence="6 7">
    <name type="scientific">Campylobacter suis</name>
    <dbReference type="NCBI Taxonomy" id="2790657"/>
    <lineage>
        <taxon>Bacteria</taxon>
        <taxon>Pseudomonadati</taxon>
        <taxon>Campylobacterota</taxon>
        <taxon>Epsilonproteobacteria</taxon>
        <taxon>Campylobacterales</taxon>
        <taxon>Campylobacteraceae</taxon>
        <taxon>Campylobacter</taxon>
    </lineage>
</organism>
<dbReference type="InterPro" id="IPR023166">
    <property type="entry name" value="BaiN-like_dom_sf"/>
</dbReference>
<sequence length="385" mass="41932">MIYDAIIVGGGASGLFLAANLKELNVLVLEKNRSAGNKILASGGGRCNITNKNISPKNYLGDENFISNSLNSLNYQDVLNFFGELSFSEQKSSQFFCDSGAKAVLKVLLSKIRAEILYNHEVISANKNGEIFEISCQNETIFKSKKLIIASGGISYKTLGVSDIGLNIAHKFGLKSVAFAPALVGFTVQKDEFWFKNLSGVSVKAEISLTTKVNKDKFCERKFSGDILFTHKGISGPVILNASLFWQKGQLSLNFLPNFSKKQLVQGKKQLSSVLPLPKSFVLEFLSVNGLKDAPYESFSQEQKDKILKLFDYSFAPAGTFGFERAEVCNGGVLTSGLDKNFQAKGVSGLYFVGEVLDVTGMLGGFNIHFAFASAKSVAHDILRT</sequence>
<dbReference type="SUPFAM" id="SSF51905">
    <property type="entry name" value="FAD/NAD(P)-binding domain"/>
    <property type="match status" value="1"/>
</dbReference>
<dbReference type="SUPFAM" id="SSF160996">
    <property type="entry name" value="HI0933 insert domain-like"/>
    <property type="match status" value="1"/>
</dbReference>
<dbReference type="InterPro" id="IPR055178">
    <property type="entry name" value="RsdA/BaiN/AoA(So)-like_dom"/>
</dbReference>
<dbReference type="PANTHER" id="PTHR42887:SF2">
    <property type="entry name" value="OS12G0638800 PROTEIN"/>
    <property type="match status" value="1"/>
</dbReference>
<dbReference type="Gene3D" id="3.50.50.60">
    <property type="entry name" value="FAD/NAD(P)-binding domain"/>
    <property type="match status" value="1"/>
</dbReference>
<comment type="caution">
    <text evidence="6">The sequence shown here is derived from an EMBL/GenBank/DDBJ whole genome shotgun (WGS) entry which is preliminary data.</text>
</comment>
<keyword evidence="7" id="KW-1185">Reference proteome</keyword>
<dbReference type="Gene3D" id="2.40.30.10">
    <property type="entry name" value="Translation factors"/>
    <property type="match status" value="1"/>
</dbReference>
<keyword evidence="3" id="KW-0274">FAD</keyword>
<evidence type="ECO:0000259" key="5">
    <source>
        <dbReference type="Pfam" id="PF22780"/>
    </source>
</evidence>
<protein>
    <recommendedName>
        <fullName evidence="8">Aminoacetone oxidase family FAD-binding enzyme</fullName>
    </recommendedName>
</protein>